<keyword evidence="1" id="KW-1133">Transmembrane helix</keyword>
<feature type="transmembrane region" description="Helical" evidence="1">
    <location>
        <begin position="346"/>
        <end position="366"/>
    </location>
</feature>
<sequence>MPKNSNIILDKLKYFILFFLILCIKQYFRFIHPGFWGEDGYIFLKRSLEDSYNSIFMTYAGYFQVLPQILSYISSLISLKYYPYLTLFICTAIFSYTLSLFTKQELTWITQSRFLGFIIALFIFFIPGQNEFLGNFSNIHSVLFLCCVLTLMYDLNTEYKFRHFLLFIFSGLSAGEICALLPLILTRMFLLKNKTKRNLYNHLTLLGIVLFSTLLNSYAYITNTYSIWTQGESGLQAKMEFVKNYFPNRFFYSFFNRMFLIPIFGDQITFYINQRWQSVLYIGFGFMILFFYFIYKTWNKKLYCIIFSSIFSYIILILMTCIVRKGTWNTAWFGLVNNFELFQTRYFFILLPISILSVYSILFSYLNKVINKKFAYLFIILLLINYIFQNKYNFFVPPYTYASSFKSWQKTADDIIDTREKNIKGQIIVTHGNSEFKIELNK</sequence>
<keyword evidence="1" id="KW-0812">Transmembrane</keyword>
<feature type="transmembrane region" description="Helical" evidence="1">
    <location>
        <begin position="302"/>
        <end position="326"/>
    </location>
</feature>
<accession>A0A833N395</accession>
<feature type="transmembrane region" description="Helical" evidence="1">
    <location>
        <begin position="108"/>
        <end position="126"/>
    </location>
</feature>
<feature type="transmembrane region" description="Helical" evidence="1">
    <location>
        <begin position="373"/>
        <end position="389"/>
    </location>
</feature>
<feature type="transmembrane region" description="Helical" evidence="1">
    <location>
        <begin position="205"/>
        <end position="228"/>
    </location>
</feature>
<evidence type="ECO:0008006" key="4">
    <source>
        <dbReference type="Google" id="ProtNLM"/>
    </source>
</evidence>
<keyword evidence="3" id="KW-1185">Reference proteome</keyword>
<evidence type="ECO:0000313" key="2">
    <source>
        <dbReference type="EMBL" id="KAB8033623.1"/>
    </source>
</evidence>
<dbReference type="AlphaFoldDB" id="A0A833N395"/>
<name>A0A833N395_9BACT</name>
<feature type="transmembrane region" description="Helical" evidence="1">
    <location>
        <begin position="278"/>
        <end position="295"/>
    </location>
</feature>
<comment type="caution">
    <text evidence="2">The sequence shown here is derived from an EMBL/GenBank/DDBJ whole genome shotgun (WGS) entry which is preliminary data.</text>
</comment>
<dbReference type="EMBL" id="WFLN01000004">
    <property type="protein sequence ID" value="KAB8033623.1"/>
    <property type="molecule type" value="Genomic_DNA"/>
</dbReference>
<reference evidence="2 3" key="1">
    <citation type="submission" date="2019-10" db="EMBL/GenBank/DDBJ databases">
        <title>New genus of Silvanigrellaceae.</title>
        <authorList>
            <person name="Pitt A."/>
            <person name="Hahn M.W."/>
        </authorList>
    </citation>
    <scope>NUCLEOTIDE SEQUENCE [LARGE SCALE GENOMIC DNA]</scope>
    <source>
        <strain evidence="2 3">33A1-SZDP</strain>
    </source>
</reference>
<gene>
    <name evidence="2" type="ORF">GCL57_02640</name>
</gene>
<organism evidence="2 3">
    <name type="scientific">Fluviispira multicolorata</name>
    <dbReference type="NCBI Taxonomy" id="2654512"/>
    <lineage>
        <taxon>Bacteria</taxon>
        <taxon>Pseudomonadati</taxon>
        <taxon>Bdellovibrionota</taxon>
        <taxon>Oligoflexia</taxon>
        <taxon>Silvanigrellales</taxon>
        <taxon>Silvanigrellaceae</taxon>
        <taxon>Fluviispira</taxon>
    </lineage>
</organism>
<keyword evidence="1" id="KW-0472">Membrane</keyword>
<protein>
    <recommendedName>
        <fullName evidence="4">Glycosyltransferase RgtA/B/C/D-like domain-containing protein</fullName>
    </recommendedName>
</protein>
<feature type="transmembrane region" description="Helical" evidence="1">
    <location>
        <begin position="81"/>
        <end position="101"/>
    </location>
</feature>
<evidence type="ECO:0000256" key="1">
    <source>
        <dbReference type="SAM" id="Phobius"/>
    </source>
</evidence>
<feature type="transmembrane region" description="Helical" evidence="1">
    <location>
        <begin position="164"/>
        <end position="185"/>
    </location>
</feature>
<dbReference type="Proteomes" id="UP000442694">
    <property type="component" value="Unassembled WGS sequence"/>
</dbReference>
<evidence type="ECO:0000313" key="3">
    <source>
        <dbReference type="Proteomes" id="UP000442694"/>
    </source>
</evidence>
<feature type="transmembrane region" description="Helical" evidence="1">
    <location>
        <begin position="12"/>
        <end position="28"/>
    </location>
</feature>
<proteinExistence type="predicted"/>
<dbReference type="RefSeq" id="WP_152211709.1">
    <property type="nucleotide sequence ID" value="NZ_WFLN01000004.1"/>
</dbReference>
<feature type="transmembrane region" description="Helical" evidence="1">
    <location>
        <begin position="132"/>
        <end position="152"/>
    </location>
</feature>